<comment type="caution">
    <text evidence="8">The sequence shown here is derived from an EMBL/GenBank/DDBJ whole genome shotgun (WGS) entry which is preliminary data.</text>
</comment>
<evidence type="ECO:0000313" key="8">
    <source>
        <dbReference type="EMBL" id="KAL0069409.1"/>
    </source>
</evidence>
<protein>
    <recommendedName>
        <fullName evidence="3">D-xylose 1-dehydrogenase (NADP(+), D-xylono-1,5-lactone-forming)</fullName>
        <ecNumber evidence="3">1.1.1.179</ecNumber>
    </recommendedName>
    <alternativeName>
        <fullName evidence="4">D-xylose-NADP dehydrogenase</fullName>
    </alternativeName>
</protein>
<dbReference type="InterPro" id="IPR050984">
    <property type="entry name" value="Gfo/Idh/MocA_domain"/>
</dbReference>
<dbReference type="SUPFAM" id="SSF55347">
    <property type="entry name" value="Glyceraldehyde-3-phosphate dehydrogenase-like, C-terminal domain"/>
    <property type="match status" value="1"/>
</dbReference>
<feature type="domain" description="Gfo/Idh/MocA-like oxidoreductase N-terminal" evidence="6">
    <location>
        <begin position="37"/>
        <end position="153"/>
    </location>
</feature>
<evidence type="ECO:0000256" key="3">
    <source>
        <dbReference type="ARBA" id="ARBA00038984"/>
    </source>
</evidence>
<evidence type="ECO:0000256" key="5">
    <source>
        <dbReference type="ARBA" id="ARBA00049233"/>
    </source>
</evidence>
<keyword evidence="9" id="KW-1185">Reference proteome</keyword>
<evidence type="ECO:0000313" key="9">
    <source>
        <dbReference type="Proteomes" id="UP001437256"/>
    </source>
</evidence>
<comment type="catalytic activity">
    <reaction evidence="5">
        <text>D-xylose + NADP(+) = D-xylono-1,5-lactone + NADPH + H(+)</text>
        <dbReference type="Rhea" id="RHEA:22000"/>
        <dbReference type="ChEBI" id="CHEBI:15378"/>
        <dbReference type="ChEBI" id="CHEBI:15867"/>
        <dbReference type="ChEBI" id="CHEBI:53455"/>
        <dbReference type="ChEBI" id="CHEBI:57783"/>
        <dbReference type="ChEBI" id="CHEBI:58349"/>
        <dbReference type="EC" id="1.1.1.179"/>
    </reaction>
</comment>
<evidence type="ECO:0000259" key="6">
    <source>
        <dbReference type="Pfam" id="PF01408"/>
    </source>
</evidence>
<comment type="similarity">
    <text evidence="1">Belongs to the Gfo/Idh/MocA family.</text>
</comment>
<name>A0ABR3A7S3_9AGAR</name>
<proteinExistence type="inferred from homology"/>
<dbReference type="SUPFAM" id="SSF51735">
    <property type="entry name" value="NAD(P)-binding Rossmann-fold domains"/>
    <property type="match status" value="1"/>
</dbReference>
<dbReference type="Pfam" id="PF22725">
    <property type="entry name" value="GFO_IDH_MocA_C3"/>
    <property type="match status" value="1"/>
</dbReference>
<reference evidence="8 9" key="1">
    <citation type="submission" date="2024-05" db="EMBL/GenBank/DDBJ databases">
        <title>A draft genome resource for the thread blight pathogen Marasmius tenuissimus strain MS-2.</title>
        <authorList>
            <person name="Yulfo-Soto G.E."/>
            <person name="Baruah I.K."/>
            <person name="Amoako-Attah I."/>
            <person name="Bukari Y."/>
            <person name="Meinhardt L.W."/>
            <person name="Bailey B.A."/>
            <person name="Cohen S.P."/>
        </authorList>
    </citation>
    <scope>NUCLEOTIDE SEQUENCE [LARGE SCALE GENOMIC DNA]</scope>
    <source>
        <strain evidence="8 9">MS-2</strain>
    </source>
</reference>
<keyword evidence="2" id="KW-0560">Oxidoreductase</keyword>
<dbReference type="Gene3D" id="3.40.50.720">
    <property type="entry name" value="NAD(P)-binding Rossmann-like Domain"/>
    <property type="match status" value="1"/>
</dbReference>
<dbReference type="Proteomes" id="UP001437256">
    <property type="component" value="Unassembled WGS sequence"/>
</dbReference>
<gene>
    <name evidence="8" type="ORF">AAF712_003434</name>
</gene>
<dbReference type="Pfam" id="PF01408">
    <property type="entry name" value="GFO_IDH_MocA"/>
    <property type="match status" value="1"/>
</dbReference>
<dbReference type="PANTHER" id="PTHR22604">
    <property type="entry name" value="OXIDOREDUCTASES"/>
    <property type="match status" value="1"/>
</dbReference>
<organism evidence="8 9">
    <name type="scientific">Marasmius tenuissimus</name>
    <dbReference type="NCBI Taxonomy" id="585030"/>
    <lineage>
        <taxon>Eukaryota</taxon>
        <taxon>Fungi</taxon>
        <taxon>Dikarya</taxon>
        <taxon>Basidiomycota</taxon>
        <taxon>Agaricomycotina</taxon>
        <taxon>Agaricomycetes</taxon>
        <taxon>Agaricomycetidae</taxon>
        <taxon>Agaricales</taxon>
        <taxon>Marasmiineae</taxon>
        <taxon>Marasmiaceae</taxon>
        <taxon>Marasmius</taxon>
    </lineage>
</organism>
<dbReference type="Gene3D" id="3.30.360.10">
    <property type="entry name" value="Dihydrodipicolinate Reductase, domain 2"/>
    <property type="match status" value="1"/>
</dbReference>
<evidence type="ECO:0000259" key="7">
    <source>
        <dbReference type="Pfam" id="PF22725"/>
    </source>
</evidence>
<accession>A0ABR3A7S3</accession>
<dbReference type="EMBL" id="JBBXMP010000012">
    <property type="protein sequence ID" value="KAL0069409.1"/>
    <property type="molecule type" value="Genomic_DNA"/>
</dbReference>
<dbReference type="InterPro" id="IPR055170">
    <property type="entry name" value="GFO_IDH_MocA-like_dom"/>
</dbReference>
<dbReference type="EC" id="1.1.1.179" evidence="3"/>
<evidence type="ECO:0000256" key="2">
    <source>
        <dbReference type="ARBA" id="ARBA00023002"/>
    </source>
</evidence>
<dbReference type="InterPro" id="IPR000683">
    <property type="entry name" value="Gfo/Idh/MocA-like_OxRdtase_N"/>
</dbReference>
<dbReference type="PANTHER" id="PTHR22604:SF105">
    <property type="entry name" value="TRANS-1,2-DIHYDROBENZENE-1,2-DIOL DEHYDROGENASE"/>
    <property type="match status" value="1"/>
</dbReference>
<evidence type="ECO:0000256" key="4">
    <source>
        <dbReference type="ARBA" id="ARBA00042988"/>
    </source>
</evidence>
<feature type="domain" description="GFO/IDH/MocA-like oxidoreductase" evidence="7">
    <location>
        <begin position="165"/>
        <end position="299"/>
    </location>
</feature>
<evidence type="ECO:0000256" key="1">
    <source>
        <dbReference type="ARBA" id="ARBA00010928"/>
    </source>
</evidence>
<dbReference type="InterPro" id="IPR036291">
    <property type="entry name" value="NAD(P)-bd_dom_sf"/>
</dbReference>
<sequence>MASIFSIFSIFKRLYTAYHPPRRESNAEDNGNVKGVKWGILGAANIAPAALIIPAKAHPEVEVYAVAARDLNKATAFAKKHGIPKAYEGYQKLLDDPNIEVIYNPLPNGLHFEWTMKALAAGKHVLLEKPSSNTAEETRQMFEFAESKNLILLEAFHYRFHPATQRTKEIVTSGELGPIKNIKASLMIPFNWSDDDIRYHYDLGGGALMDLGCYTISCLRYLVGLNPSEVVSATSELHRPKSSSHTAHKDKVDRKTLAVFAFPNDVTGTIEVDLSMPYRFIPPFPRVTAIVECESGSLEILNFVNPTIYHSITVTKRDGKKTITRTEKVYKPSDAGLDWKGEDWWLTYTYQLAAFMDKLKGRRPPVWVEKEDSVANMEWIDKVYEKVRLSIMPCPPTSV</sequence>